<dbReference type="RefSeq" id="WP_153027075.1">
    <property type="nucleotide sequence ID" value="NZ_WIAO01000032.1"/>
</dbReference>
<keyword evidence="2" id="KW-1185">Reference proteome</keyword>
<gene>
    <name evidence="1" type="ORF">GFD30_20640</name>
</gene>
<comment type="caution">
    <text evidence="1">The sequence shown here is derived from an EMBL/GenBank/DDBJ whole genome shotgun (WGS) entry which is preliminary data.</text>
</comment>
<organism evidence="1 2">
    <name type="scientific">Glycomyces albidus</name>
    <dbReference type="NCBI Taxonomy" id="2656774"/>
    <lineage>
        <taxon>Bacteria</taxon>
        <taxon>Bacillati</taxon>
        <taxon>Actinomycetota</taxon>
        <taxon>Actinomycetes</taxon>
        <taxon>Glycomycetales</taxon>
        <taxon>Glycomycetaceae</taxon>
        <taxon>Glycomyces</taxon>
    </lineage>
</organism>
<dbReference type="Gene3D" id="2.30.320.10">
    <property type="entry name" value="YwqG-like"/>
    <property type="match status" value="1"/>
</dbReference>
<evidence type="ECO:0000313" key="2">
    <source>
        <dbReference type="Proteomes" id="UP000477750"/>
    </source>
</evidence>
<evidence type="ECO:0008006" key="3">
    <source>
        <dbReference type="Google" id="ProtNLM"/>
    </source>
</evidence>
<dbReference type="EMBL" id="WIAO01000032">
    <property type="protein sequence ID" value="MQM27954.1"/>
    <property type="molecule type" value="Genomic_DNA"/>
</dbReference>
<reference evidence="1 2" key="1">
    <citation type="submission" date="2019-10" db="EMBL/GenBank/DDBJ databases">
        <title>Glycomyces albidus sp. nov., a novel actinomycete isolated from rhizosphere soil of wheat (Triticum aestivum L.).</title>
        <authorList>
            <person name="Qian L."/>
        </authorList>
    </citation>
    <scope>NUCLEOTIDE SEQUENCE [LARGE SCALE GENOMIC DNA]</scope>
    <source>
        <strain evidence="1 2">NEAU-7082</strain>
    </source>
</reference>
<dbReference type="AlphaFoldDB" id="A0A6L5GE24"/>
<proteinExistence type="predicted"/>
<dbReference type="Proteomes" id="UP000477750">
    <property type="component" value="Unassembled WGS sequence"/>
</dbReference>
<name>A0A6L5GE24_9ACTN</name>
<evidence type="ECO:0000313" key="1">
    <source>
        <dbReference type="EMBL" id="MQM27954.1"/>
    </source>
</evidence>
<sequence length="332" mass="36947">MTRTTPPRPYDLLDLFPGLAGYGRPAVRLHPRRGEPAAEDGSIGGPLLWPAEEPWPVCGLEHEDCADEPFAYTLAWRAYLEDRDRREREGDLDWDVERRRADELEARFDSEEDGEGDATAPPLIPLAQLYYRDVPGLPWPERYDLLQLLWCPRDHPDAETPYNPVFQVRWRSSRSVGAVLDDPPRPLVCNGDYVPSPCVLHPEVVTEYPPNEDLPGALADAIGEWTERIGDPAAYDCAISAAPGWKAVGYGGIWGVVDPYPVECDCGERQLPLFTAASGEFDGGTGTWRPVEDAEAGREAADPVKVVIGRGYTLQLYYCPASEDHPNRTAMF</sequence>
<protein>
    <recommendedName>
        <fullName evidence="3">DUF1963 domain-containing protein</fullName>
    </recommendedName>
</protein>
<accession>A0A6L5GE24</accession>